<accession>A0ABD2XN35</accession>
<name>A0ABD2XN35_9HYME</name>
<proteinExistence type="predicted"/>
<comment type="caution">
    <text evidence="1">The sequence shown here is derived from an EMBL/GenBank/DDBJ whole genome shotgun (WGS) entry which is preliminary data.</text>
</comment>
<dbReference type="EMBL" id="JBJJXI010000019">
    <property type="protein sequence ID" value="KAL3406249.1"/>
    <property type="molecule type" value="Genomic_DNA"/>
</dbReference>
<sequence>MDKLDQALTKLEYAIDHFPLGASSPENYKSYEEQIADVRNSLKWINAREITLRALIDSNSTEDLPEGDLNQALDELNERTSNLLINKNTLQLGYHSKAIQDVVYGGAGTEEVQLRMKACLNKLFVKNDELAMQYEKKKELMKKEYELQLECHKAIYDHQEFLKERENKRNQELQENNPDLMTVRDKILRSIFKIHTQKKLITNLIGSMCHKLQNHPELVDLLAKHKDVINLESIVEMTHNKSSTDSS</sequence>
<reference evidence="1 2" key="1">
    <citation type="journal article" date="2024" name="bioRxiv">
        <title>A reference genome for Trichogramma kaykai: A tiny desert-dwelling parasitoid wasp with competing sex-ratio distorters.</title>
        <authorList>
            <person name="Culotta J."/>
            <person name="Lindsey A.R."/>
        </authorList>
    </citation>
    <scope>NUCLEOTIDE SEQUENCE [LARGE SCALE GENOMIC DNA]</scope>
    <source>
        <strain evidence="1 2">KSX58</strain>
    </source>
</reference>
<dbReference type="AlphaFoldDB" id="A0ABD2XN35"/>
<dbReference type="Proteomes" id="UP001627154">
    <property type="component" value="Unassembled WGS sequence"/>
</dbReference>
<evidence type="ECO:0000313" key="1">
    <source>
        <dbReference type="EMBL" id="KAL3406249.1"/>
    </source>
</evidence>
<evidence type="ECO:0000313" key="2">
    <source>
        <dbReference type="Proteomes" id="UP001627154"/>
    </source>
</evidence>
<organism evidence="1 2">
    <name type="scientific">Trichogramma kaykai</name>
    <dbReference type="NCBI Taxonomy" id="54128"/>
    <lineage>
        <taxon>Eukaryota</taxon>
        <taxon>Metazoa</taxon>
        <taxon>Ecdysozoa</taxon>
        <taxon>Arthropoda</taxon>
        <taxon>Hexapoda</taxon>
        <taxon>Insecta</taxon>
        <taxon>Pterygota</taxon>
        <taxon>Neoptera</taxon>
        <taxon>Endopterygota</taxon>
        <taxon>Hymenoptera</taxon>
        <taxon>Apocrita</taxon>
        <taxon>Proctotrupomorpha</taxon>
        <taxon>Chalcidoidea</taxon>
        <taxon>Trichogrammatidae</taxon>
        <taxon>Trichogramma</taxon>
    </lineage>
</organism>
<gene>
    <name evidence="1" type="ORF">TKK_001606</name>
</gene>
<protein>
    <submittedName>
        <fullName evidence="1">Uncharacterized protein</fullName>
    </submittedName>
</protein>
<keyword evidence="2" id="KW-1185">Reference proteome</keyword>